<proteinExistence type="predicted"/>
<dbReference type="Proteomes" id="UP000186091">
    <property type="component" value="Unassembled WGS sequence"/>
</dbReference>
<comment type="caution">
    <text evidence="1">The sequence shown here is derived from an EMBL/GenBank/DDBJ whole genome shotgun (WGS) entry which is preliminary data.</text>
</comment>
<organism evidence="1 2">
    <name type="scientific">Corynebacterium glutamicum</name>
    <name type="common">Brevibacterium saccharolyticum</name>
    <dbReference type="NCBI Taxonomy" id="1718"/>
    <lineage>
        <taxon>Bacteria</taxon>
        <taxon>Bacillati</taxon>
        <taxon>Actinomycetota</taxon>
        <taxon>Actinomycetes</taxon>
        <taxon>Mycobacteriales</taxon>
        <taxon>Corynebacteriaceae</taxon>
        <taxon>Corynebacterium</taxon>
    </lineage>
</organism>
<protein>
    <submittedName>
        <fullName evidence="1">Uncharacterized protein</fullName>
    </submittedName>
</protein>
<name>A0AB36IC12_CORGT</name>
<evidence type="ECO:0000313" key="1">
    <source>
        <dbReference type="EMBL" id="OKX80234.1"/>
    </source>
</evidence>
<dbReference type="EMBL" id="LOQT01000020">
    <property type="protein sequence ID" value="OKX80234.1"/>
    <property type="molecule type" value="Genomic_DNA"/>
</dbReference>
<reference evidence="1 2" key="1">
    <citation type="submission" date="2015-12" db="EMBL/GenBank/DDBJ databases">
        <title>Genome sequence of Corynebacterium AS 1.542.</title>
        <authorList>
            <person name="Yang J."/>
            <person name="Yang S."/>
        </authorList>
    </citation>
    <scope>NUCLEOTIDE SEQUENCE [LARGE SCALE GENOMIC DNA]</scope>
    <source>
        <strain evidence="1 2">AS 1.542</strain>
    </source>
</reference>
<evidence type="ECO:0000313" key="2">
    <source>
        <dbReference type="Proteomes" id="UP000186091"/>
    </source>
</evidence>
<gene>
    <name evidence="1" type="ORF">AUP69_09165</name>
</gene>
<dbReference type="AlphaFoldDB" id="A0AB36IC12"/>
<sequence length="88" mass="9755">MHHTHNSTPEKMYRFTDVSPGSADIILTSTNKWIGTVHKQALASEIPSGTLNRAQLPALFAETEDLKKCSCKKWHLAVKCDANDPALH</sequence>
<accession>A0AB36IC12</accession>